<dbReference type="Proteomes" id="UP000236161">
    <property type="component" value="Unassembled WGS sequence"/>
</dbReference>
<keyword evidence="4" id="KW-0804">Transcription</keyword>
<reference evidence="8 9" key="1">
    <citation type="journal article" date="2017" name="Nature">
        <title>The Apostasia genome and the evolution of orchids.</title>
        <authorList>
            <person name="Zhang G.Q."/>
            <person name="Liu K.W."/>
            <person name="Li Z."/>
            <person name="Lohaus R."/>
            <person name="Hsiao Y.Y."/>
            <person name="Niu S.C."/>
            <person name="Wang J.Y."/>
            <person name="Lin Y.C."/>
            <person name="Xu Q."/>
            <person name="Chen L.J."/>
            <person name="Yoshida K."/>
            <person name="Fujiwara S."/>
            <person name="Wang Z.W."/>
            <person name="Zhang Y.Q."/>
            <person name="Mitsuda N."/>
            <person name="Wang M."/>
            <person name="Liu G.H."/>
            <person name="Pecoraro L."/>
            <person name="Huang H.X."/>
            <person name="Xiao X.J."/>
            <person name="Lin M."/>
            <person name="Wu X.Y."/>
            <person name="Wu W.L."/>
            <person name="Chen Y.Y."/>
            <person name="Chang S.B."/>
            <person name="Sakamoto S."/>
            <person name="Ohme-Takagi M."/>
            <person name="Yagi M."/>
            <person name="Zeng S.J."/>
            <person name="Shen C.Y."/>
            <person name="Yeh C.M."/>
            <person name="Luo Y.B."/>
            <person name="Tsai W.C."/>
            <person name="Van de Peer Y."/>
            <person name="Liu Z.J."/>
        </authorList>
    </citation>
    <scope>NUCLEOTIDE SEQUENCE [LARGE SCALE GENOMIC DNA]</scope>
    <source>
        <strain evidence="9">cv. Shenzhen</strain>
        <tissue evidence="8">Stem</tissue>
    </source>
</reference>
<feature type="domain" description="HTH myb-type" evidence="7">
    <location>
        <begin position="132"/>
        <end position="191"/>
    </location>
</feature>
<dbReference type="OrthoDB" id="60033at2759"/>
<dbReference type="Gene3D" id="1.10.10.60">
    <property type="entry name" value="Homeodomain-like"/>
    <property type="match status" value="1"/>
</dbReference>
<dbReference type="GO" id="GO:0045893">
    <property type="term" value="P:positive regulation of DNA-templated transcription"/>
    <property type="evidence" value="ECO:0007669"/>
    <property type="project" value="InterPro"/>
</dbReference>
<dbReference type="GO" id="GO:0003700">
    <property type="term" value="F:DNA-binding transcription factor activity"/>
    <property type="evidence" value="ECO:0007669"/>
    <property type="project" value="InterPro"/>
</dbReference>
<dbReference type="InterPro" id="IPR009057">
    <property type="entry name" value="Homeodomain-like_sf"/>
</dbReference>
<dbReference type="SUPFAM" id="SSF46689">
    <property type="entry name" value="Homeodomain-like"/>
    <property type="match status" value="1"/>
</dbReference>
<dbReference type="InterPro" id="IPR006447">
    <property type="entry name" value="Myb_dom_plants"/>
</dbReference>
<evidence type="ECO:0000313" key="8">
    <source>
        <dbReference type="EMBL" id="PKA50192.1"/>
    </source>
</evidence>
<evidence type="ECO:0000313" key="9">
    <source>
        <dbReference type="Proteomes" id="UP000236161"/>
    </source>
</evidence>
<dbReference type="GO" id="GO:0005634">
    <property type="term" value="C:nucleus"/>
    <property type="evidence" value="ECO:0007669"/>
    <property type="project" value="UniProtKB-SubCell"/>
</dbReference>
<dbReference type="InterPro" id="IPR017930">
    <property type="entry name" value="Myb_dom"/>
</dbReference>
<protein>
    <submittedName>
        <fullName evidence="8">Transcription activator GLK1</fullName>
    </submittedName>
</protein>
<dbReference type="InterPro" id="IPR044825">
    <property type="entry name" value="GLK1/2-like"/>
</dbReference>
<keyword evidence="9" id="KW-1185">Reference proteome</keyword>
<feature type="region of interest" description="Disordered" evidence="6">
    <location>
        <begin position="204"/>
        <end position="224"/>
    </location>
</feature>
<proteinExistence type="predicted"/>
<keyword evidence="5" id="KW-0539">Nucleus</keyword>
<organism evidence="8 9">
    <name type="scientific">Apostasia shenzhenica</name>
    <dbReference type="NCBI Taxonomy" id="1088818"/>
    <lineage>
        <taxon>Eukaryota</taxon>
        <taxon>Viridiplantae</taxon>
        <taxon>Streptophyta</taxon>
        <taxon>Embryophyta</taxon>
        <taxon>Tracheophyta</taxon>
        <taxon>Spermatophyta</taxon>
        <taxon>Magnoliopsida</taxon>
        <taxon>Liliopsida</taxon>
        <taxon>Asparagales</taxon>
        <taxon>Orchidaceae</taxon>
        <taxon>Apostasioideae</taxon>
        <taxon>Apostasia</taxon>
    </lineage>
</organism>
<evidence type="ECO:0000256" key="2">
    <source>
        <dbReference type="ARBA" id="ARBA00023015"/>
    </source>
</evidence>
<name>A0A2I0A3R3_9ASPA</name>
<keyword evidence="3" id="KW-0238">DNA-binding</keyword>
<keyword evidence="2" id="KW-0805">Transcription regulation</keyword>
<dbReference type="EMBL" id="KZ452028">
    <property type="protein sequence ID" value="PKA50192.1"/>
    <property type="molecule type" value="Genomic_DNA"/>
</dbReference>
<gene>
    <name evidence="8" type="primary">GLK1</name>
    <name evidence="8" type="ORF">AXF42_Ash020137</name>
</gene>
<dbReference type="STRING" id="1088818.A0A2I0A3R3"/>
<evidence type="ECO:0000256" key="6">
    <source>
        <dbReference type="SAM" id="MobiDB-lite"/>
    </source>
</evidence>
<dbReference type="PROSITE" id="PS51294">
    <property type="entry name" value="HTH_MYB"/>
    <property type="match status" value="1"/>
</dbReference>
<evidence type="ECO:0000256" key="1">
    <source>
        <dbReference type="ARBA" id="ARBA00004123"/>
    </source>
</evidence>
<evidence type="ECO:0000256" key="5">
    <source>
        <dbReference type="ARBA" id="ARBA00023242"/>
    </source>
</evidence>
<dbReference type="AlphaFoldDB" id="A0A2I0A3R3"/>
<dbReference type="GO" id="GO:0000976">
    <property type="term" value="F:transcription cis-regulatory region binding"/>
    <property type="evidence" value="ECO:0007669"/>
    <property type="project" value="TreeGrafter"/>
</dbReference>
<dbReference type="NCBIfam" id="TIGR01557">
    <property type="entry name" value="myb_SHAQKYF"/>
    <property type="match status" value="1"/>
</dbReference>
<accession>A0A2I0A3R3</accession>
<sequence>MLAVSLPRASTPGETVGESAFDFSGDFDIDFAELLAGLDGADDLPDLELDPCEILRADSAAAGGAENLPAEATDGVGAQPSECSEEKVPSDDEILSPGSREEALAPEVKSASPDGGGGCRKPAAAKAKGSQGKRKVKVDWTPELHRRFVEAVEQLGVDKAVPSRILELMGIDCLTRHNIASHLQKYRSHRKHMLAREAEGASWSHRRHTYGGPAGAGAGGGPAGLKREMSPWLAPAMGFPSPPPPPHHPHHHPHGIQHFCRPLLHVWGHPTVIDQSIAHTWPKHLLPPRPQTTVSSPLPWPVAPHPPLHPPPLGSSWQPQYPRRFPPPPVPGIPSQPIYRPAGAVQAAVPPPPPPPLPLSKRAVPLTNLQDAHLSNECIDAAIGDVLAQPWLPLPLGLKPPSLEGVMVELQRQGISNIPPCT</sequence>
<dbReference type="FunFam" id="1.10.10.60:FF:000007">
    <property type="entry name" value="Two-component response regulator"/>
    <property type="match status" value="1"/>
</dbReference>
<evidence type="ECO:0000256" key="4">
    <source>
        <dbReference type="ARBA" id="ARBA00023163"/>
    </source>
</evidence>
<dbReference type="Pfam" id="PF00249">
    <property type="entry name" value="Myb_DNA-binding"/>
    <property type="match status" value="1"/>
</dbReference>
<evidence type="ECO:0000256" key="3">
    <source>
        <dbReference type="ARBA" id="ARBA00023125"/>
    </source>
</evidence>
<dbReference type="InterPro" id="IPR001005">
    <property type="entry name" value="SANT/Myb"/>
</dbReference>
<dbReference type="PANTHER" id="PTHR31312">
    <property type="entry name" value="TRANSCRIPTION ACTIVATOR GLK1"/>
    <property type="match status" value="1"/>
</dbReference>
<feature type="compositionally biased region" description="Gly residues" evidence="6">
    <location>
        <begin position="212"/>
        <end position="223"/>
    </location>
</feature>
<dbReference type="PANTHER" id="PTHR31312:SF1">
    <property type="entry name" value="TRANSCRIPTION ACTIVATOR GLK1"/>
    <property type="match status" value="1"/>
</dbReference>
<feature type="region of interest" description="Disordered" evidence="6">
    <location>
        <begin position="65"/>
        <end position="136"/>
    </location>
</feature>
<evidence type="ECO:0000259" key="7">
    <source>
        <dbReference type="PROSITE" id="PS51294"/>
    </source>
</evidence>
<comment type="subcellular location">
    <subcellularLocation>
        <location evidence="1">Nucleus</location>
    </subcellularLocation>
</comment>